<feature type="region of interest" description="Disordered" evidence="5">
    <location>
        <begin position="190"/>
        <end position="215"/>
    </location>
</feature>
<dbReference type="STRING" id="572547.Amico_0599"/>
<evidence type="ECO:0000313" key="8">
    <source>
        <dbReference type="Proteomes" id="UP000002366"/>
    </source>
</evidence>
<keyword evidence="8" id="KW-1185">Reference proteome</keyword>
<dbReference type="eggNOG" id="COG0491">
    <property type="taxonomic scope" value="Bacteria"/>
</dbReference>
<evidence type="ECO:0000259" key="6">
    <source>
        <dbReference type="SMART" id="SM00849"/>
    </source>
</evidence>
<keyword evidence="4" id="KW-0862">Zinc</keyword>
<proteinExistence type="predicted"/>
<reference evidence="7 8" key="1">
    <citation type="journal article" date="2010" name="Stand. Genomic Sci.">
        <title>Complete genome sequence of Aminobacterium colombiense type strain (ALA-1).</title>
        <authorList>
            <person name="Chertkov O."/>
            <person name="Sikorski J."/>
            <person name="Brambilla E."/>
            <person name="Lapidus A."/>
            <person name="Copeland A."/>
            <person name="Glavina Del Rio T."/>
            <person name="Nolan M."/>
            <person name="Lucas S."/>
            <person name="Tice H."/>
            <person name="Cheng J.F."/>
            <person name="Han C."/>
            <person name="Detter J.C."/>
            <person name="Bruce D."/>
            <person name="Tapia R."/>
            <person name="Goodwin L."/>
            <person name="Pitluck S."/>
            <person name="Liolios K."/>
            <person name="Ivanova N."/>
            <person name="Mavromatis K."/>
            <person name="Ovchinnikova G."/>
            <person name="Pati A."/>
            <person name="Chen A."/>
            <person name="Palaniappan K."/>
            <person name="Land M."/>
            <person name="Hauser L."/>
            <person name="Chang Y.J."/>
            <person name="Jeffries C.D."/>
            <person name="Spring S."/>
            <person name="Rohde M."/>
            <person name="Goker M."/>
            <person name="Bristow J."/>
            <person name="Eisen J.A."/>
            <person name="Markowitz V."/>
            <person name="Hugenholtz P."/>
            <person name="Kyrpides N.C."/>
            <person name="Klenk H.P."/>
        </authorList>
    </citation>
    <scope>NUCLEOTIDE SEQUENCE [LARGE SCALE GENOMIC DNA]</scope>
    <source>
        <strain evidence="8">DSM 12261 / ALA-1</strain>
    </source>
</reference>
<protein>
    <submittedName>
        <fullName evidence="7">Beta-lactamase domain protein</fullName>
    </submittedName>
</protein>
<dbReference type="EMBL" id="CP001997">
    <property type="protein sequence ID" value="ADE56734.1"/>
    <property type="molecule type" value="Genomic_DNA"/>
</dbReference>
<dbReference type="Proteomes" id="UP000002366">
    <property type="component" value="Chromosome"/>
</dbReference>
<dbReference type="AlphaFoldDB" id="D5EDV2"/>
<dbReference type="InterPro" id="IPR036866">
    <property type="entry name" value="RibonucZ/Hydroxyglut_hydro"/>
</dbReference>
<feature type="domain" description="Metallo-beta-lactamase" evidence="6">
    <location>
        <begin position="12"/>
        <end position="191"/>
    </location>
</feature>
<dbReference type="PANTHER" id="PTHR46233:SF3">
    <property type="entry name" value="HYDROXYACYLGLUTATHIONE HYDROLASE GLOC"/>
    <property type="match status" value="1"/>
</dbReference>
<keyword evidence="3" id="KW-0378">Hydrolase</keyword>
<evidence type="ECO:0000256" key="5">
    <source>
        <dbReference type="SAM" id="MobiDB-lite"/>
    </source>
</evidence>
<dbReference type="SUPFAM" id="SSF56281">
    <property type="entry name" value="Metallo-hydrolase/oxidoreductase"/>
    <property type="match status" value="1"/>
</dbReference>
<gene>
    <name evidence="7" type="ordered locus">Amico_0599</name>
</gene>
<sequence>MDYKRFPLGALWTNGYLFWDSHKRGFFVDPGGEASDVIAFLEEQKIHLEWILLTHGHIDHIGGIPMLAPYASKGVAVATEDEKLLNNPNLNLSQWIGLDFEGWNASLLLADSDQIQIGEYTISVIATPGHTPGSICYVVKRHNESLLLSGDTLFARSVGRTDLPGGDSKILALSLRKLTVLPDTMAVLPGHGPETTIGQEREWNPFWPDRESQVK</sequence>
<evidence type="ECO:0000256" key="2">
    <source>
        <dbReference type="ARBA" id="ARBA00022723"/>
    </source>
</evidence>
<dbReference type="GO" id="GO:0016787">
    <property type="term" value="F:hydrolase activity"/>
    <property type="evidence" value="ECO:0007669"/>
    <property type="project" value="UniProtKB-KW"/>
</dbReference>
<name>D5EDV2_AMICL</name>
<evidence type="ECO:0000256" key="3">
    <source>
        <dbReference type="ARBA" id="ARBA00022801"/>
    </source>
</evidence>
<dbReference type="Gene3D" id="3.60.15.10">
    <property type="entry name" value="Ribonuclease Z/Hydroxyacylglutathione hydrolase-like"/>
    <property type="match status" value="1"/>
</dbReference>
<evidence type="ECO:0000256" key="4">
    <source>
        <dbReference type="ARBA" id="ARBA00022833"/>
    </source>
</evidence>
<dbReference type="OrthoDB" id="9802248at2"/>
<dbReference type="HOGENOM" id="CLU_030571_5_4_0"/>
<keyword evidence="2" id="KW-0479">Metal-binding</keyword>
<comment type="cofactor">
    <cofactor evidence="1">
        <name>Zn(2+)</name>
        <dbReference type="ChEBI" id="CHEBI:29105"/>
    </cofactor>
</comment>
<evidence type="ECO:0000313" key="7">
    <source>
        <dbReference type="EMBL" id="ADE56734.1"/>
    </source>
</evidence>
<dbReference type="GO" id="GO:0046872">
    <property type="term" value="F:metal ion binding"/>
    <property type="evidence" value="ECO:0007669"/>
    <property type="project" value="UniProtKB-KW"/>
</dbReference>
<dbReference type="CDD" id="cd06262">
    <property type="entry name" value="metallo-hydrolase-like_MBL-fold"/>
    <property type="match status" value="1"/>
</dbReference>
<feature type="compositionally biased region" description="Basic and acidic residues" evidence="5">
    <location>
        <begin position="199"/>
        <end position="215"/>
    </location>
</feature>
<dbReference type="KEGG" id="aco:Amico_0599"/>
<dbReference type="RefSeq" id="WP_013048000.1">
    <property type="nucleotide sequence ID" value="NC_014011.1"/>
</dbReference>
<organism evidence="7 8">
    <name type="scientific">Aminobacterium colombiense (strain DSM 12261 / ALA-1)</name>
    <dbReference type="NCBI Taxonomy" id="572547"/>
    <lineage>
        <taxon>Bacteria</taxon>
        <taxon>Thermotogati</taxon>
        <taxon>Synergistota</taxon>
        <taxon>Synergistia</taxon>
        <taxon>Synergistales</taxon>
        <taxon>Aminobacteriaceae</taxon>
        <taxon>Aminobacterium</taxon>
    </lineage>
</organism>
<dbReference type="SMART" id="SM00849">
    <property type="entry name" value="Lactamase_B"/>
    <property type="match status" value="1"/>
</dbReference>
<dbReference type="Pfam" id="PF00753">
    <property type="entry name" value="Lactamase_B"/>
    <property type="match status" value="1"/>
</dbReference>
<accession>D5EDV2</accession>
<evidence type="ECO:0000256" key="1">
    <source>
        <dbReference type="ARBA" id="ARBA00001947"/>
    </source>
</evidence>
<dbReference type="PANTHER" id="PTHR46233">
    <property type="entry name" value="HYDROXYACYLGLUTATHIONE HYDROLASE GLOC"/>
    <property type="match status" value="1"/>
</dbReference>
<dbReference type="InterPro" id="IPR051453">
    <property type="entry name" value="MBL_Glyoxalase_II"/>
</dbReference>
<dbReference type="InterPro" id="IPR001279">
    <property type="entry name" value="Metallo-B-lactamas"/>
</dbReference>